<dbReference type="HOGENOM" id="CLU_1608935_0_0_3"/>
<feature type="region of interest" description="Disordered" evidence="1">
    <location>
        <begin position="92"/>
        <end position="129"/>
    </location>
</feature>
<dbReference type="Proteomes" id="UP000010472">
    <property type="component" value="Chromosome"/>
</dbReference>
<dbReference type="RefSeq" id="WP_015204200.1">
    <property type="nucleotide sequence ID" value="NC_019753.1"/>
</dbReference>
<evidence type="ECO:0000313" key="4">
    <source>
        <dbReference type="EMBL" id="AFZ14094.1"/>
    </source>
</evidence>
<protein>
    <submittedName>
        <fullName evidence="4">Peptidoglycan-binding lysin domain protein</fullName>
    </submittedName>
</protein>
<dbReference type="Gene3D" id="3.10.350.10">
    <property type="entry name" value="LysM domain"/>
    <property type="match status" value="1"/>
</dbReference>
<evidence type="ECO:0000313" key="5">
    <source>
        <dbReference type="Proteomes" id="UP000010472"/>
    </source>
</evidence>
<dbReference type="PROSITE" id="PS51782">
    <property type="entry name" value="LYSM"/>
    <property type="match status" value="1"/>
</dbReference>
<dbReference type="EMBL" id="CP003620">
    <property type="protein sequence ID" value="AFZ14094.1"/>
    <property type="molecule type" value="Genomic_DNA"/>
</dbReference>
<organism evidence="4 5">
    <name type="scientific">Crinalium epipsammum PCC 9333</name>
    <dbReference type="NCBI Taxonomy" id="1173022"/>
    <lineage>
        <taxon>Bacteria</taxon>
        <taxon>Bacillati</taxon>
        <taxon>Cyanobacteriota</taxon>
        <taxon>Cyanophyceae</taxon>
        <taxon>Gomontiellales</taxon>
        <taxon>Gomontiellaceae</taxon>
        <taxon>Crinalium</taxon>
    </lineage>
</organism>
<dbReference type="eggNOG" id="COG1652">
    <property type="taxonomic scope" value="Bacteria"/>
</dbReference>
<feature type="compositionally biased region" description="Polar residues" evidence="1">
    <location>
        <begin position="119"/>
        <end position="128"/>
    </location>
</feature>
<evidence type="ECO:0000259" key="3">
    <source>
        <dbReference type="PROSITE" id="PS51782"/>
    </source>
</evidence>
<dbReference type="KEGG" id="cep:Cri9333_3263"/>
<dbReference type="SMART" id="SM00257">
    <property type="entry name" value="LysM"/>
    <property type="match status" value="1"/>
</dbReference>
<feature type="compositionally biased region" description="Low complexity" evidence="1">
    <location>
        <begin position="108"/>
        <end position="118"/>
    </location>
</feature>
<evidence type="ECO:0000256" key="2">
    <source>
        <dbReference type="SAM" id="Phobius"/>
    </source>
</evidence>
<keyword evidence="5" id="KW-1185">Reference proteome</keyword>
<dbReference type="OrthoDB" id="495264at2"/>
<dbReference type="Pfam" id="PF01476">
    <property type="entry name" value="LysM"/>
    <property type="match status" value="1"/>
</dbReference>
<reference evidence="4 5" key="1">
    <citation type="submission" date="2012-06" db="EMBL/GenBank/DDBJ databases">
        <title>Finished chromosome of genome of Crinalium epipsammum PCC 9333.</title>
        <authorList>
            <consortium name="US DOE Joint Genome Institute"/>
            <person name="Gugger M."/>
            <person name="Coursin T."/>
            <person name="Rippka R."/>
            <person name="Tandeau De Marsac N."/>
            <person name="Huntemann M."/>
            <person name="Wei C.-L."/>
            <person name="Han J."/>
            <person name="Detter J.C."/>
            <person name="Han C."/>
            <person name="Tapia R."/>
            <person name="Davenport K."/>
            <person name="Daligault H."/>
            <person name="Erkkila T."/>
            <person name="Gu W."/>
            <person name="Munk A.C.C."/>
            <person name="Teshima H."/>
            <person name="Xu Y."/>
            <person name="Chain P."/>
            <person name="Chen A."/>
            <person name="Krypides N."/>
            <person name="Mavromatis K."/>
            <person name="Markowitz V."/>
            <person name="Szeto E."/>
            <person name="Ivanova N."/>
            <person name="Mikhailova N."/>
            <person name="Ovchinnikova G."/>
            <person name="Pagani I."/>
            <person name="Pati A."/>
            <person name="Goodwin L."/>
            <person name="Peters L."/>
            <person name="Pitluck S."/>
            <person name="Woyke T."/>
            <person name="Kerfeld C."/>
        </authorList>
    </citation>
    <scope>NUCLEOTIDE SEQUENCE [LARGE SCALE GENOMIC DNA]</scope>
    <source>
        <strain evidence="4 5">PCC 9333</strain>
    </source>
</reference>
<dbReference type="AlphaFoldDB" id="K9W2S4"/>
<keyword evidence="2" id="KW-0812">Transmembrane</keyword>
<dbReference type="STRING" id="1173022.Cri9333_3263"/>
<dbReference type="SUPFAM" id="SSF54106">
    <property type="entry name" value="LysM domain"/>
    <property type="match status" value="1"/>
</dbReference>
<keyword evidence="2" id="KW-0472">Membrane</keyword>
<dbReference type="InterPro" id="IPR036779">
    <property type="entry name" value="LysM_dom_sf"/>
</dbReference>
<dbReference type="InterPro" id="IPR029038">
    <property type="entry name" value="MetRS_Zn"/>
</dbReference>
<accession>K9W2S4</accession>
<gene>
    <name evidence="4" type="ORF">Cri9333_3263</name>
</gene>
<feature type="domain" description="LysM" evidence="3">
    <location>
        <begin position="137"/>
        <end position="186"/>
    </location>
</feature>
<evidence type="ECO:0000256" key="1">
    <source>
        <dbReference type="SAM" id="MobiDB-lite"/>
    </source>
</evidence>
<proteinExistence type="predicted"/>
<dbReference type="SUPFAM" id="SSF57770">
    <property type="entry name" value="Methionyl-tRNA synthetase (MetRS), Zn-domain"/>
    <property type="match status" value="1"/>
</dbReference>
<dbReference type="InterPro" id="IPR018392">
    <property type="entry name" value="LysM"/>
</dbReference>
<name>K9W2S4_9CYAN</name>
<feature type="transmembrane region" description="Helical" evidence="2">
    <location>
        <begin position="58"/>
        <end position="78"/>
    </location>
</feature>
<sequence>MLSKLTCPVCDRKDVRGDTCPNCDADLTIMRILAELPPSSPSYVPSSFTTEQPGGAKWLPYAIAAMILVLGIILGAVANKWFSQFSSIARNPNPANQESPQPEPSSKPTPTVTTSPLPNQSVGNNEDQNYVIKDGGFQHTVKPGDTISLLAKRFYGDKDLWTLIIKANPSFQNHVDLIEVGDVLFIPNIEKKSPAN</sequence>
<dbReference type="CDD" id="cd00118">
    <property type="entry name" value="LysM"/>
    <property type="match status" value="1"/>
</dbReference>
<keyword evidence="2" id="KW-1133">Transmembrane helix</keyword>